<accession>A0ABD0KI61</accession>
<evidence type="ECO:0000313" key="1">
    <source>
        <dbReference type="EMBL" id="KAK7486700.1"/>
    </source>
</evidence>
<dbReference type="EMBL" id="JACVVK020000175">
    <property type="protein sequence ID" value="KAK7486700.1"/>
    <property type="molecule type" value="Genomic_DNA"/>
</dbReference>
<dbReference type="AlphaFoldDB" id="A0ABD0KI61"/>
<comment type="caution">
    <text evidence="1">The sequence shown here is derived from an EMBL/GenBank/DDBJ whole genome shotgun (WGS) entry which is preliminary data.</text>
</comment>
<reference evidence="1 2" key="1">
    <citation type="journal article" date="2023" name="Sci. Data">
        <title>Genome assembly of the Korean intertidal mud-creeper Batillaria attramentaria.</title>
        <authorList>
            <person name="Patra A.K."/>
            <person name="Ho P.T."/>
            <person name="Jun S."/>
            <person name="Lee S.J."/>
            <person name="Kim Y."/>
            <person name="Won Y.J."/>
        </authorList>
    </citation>
    <scope>NUCLEOTIDE SEQUENCE [LARGE SCALE GENOMIC DNA]</scope>
    <source>
        <strain evidence="1">Wonlab-2016</strain>
    </source>
</reference>
<evidence type="ECO:0000313" key="2">
    <source>
        <dbReference type="Proteomes" id="UP001519460"/>
    </source>
</evidence>
<proteinExistence type="predicted"/>
<name>A0ABD0KI61_9CAEN</name>
<organism evidence="1 2">
    <name type="scientific">Batillaria attramentaria</name>
    <dbReference type="NCBI Taxonomy" id="370345"/>
    <lineage>
        <taxon>Eukaryota</taxon>
        <taxon>Metazoa</taxon>
        <taxon>Spiralia</taxon>
        <taxon>Lophotrochozoa</taxon>
        <taxon>Mollusca</taxon>
        <taxon>Gastropoda</taxon>
        <taxon>Caenogastropoda</taxon>
        <taxon>Sorbeoconcha</taxon>
        <taxon>Cerithioidea</taxon>
        <taxon>Batillariidae</taxon>
        <taxon>Batillaria</taxon>
    </lineage>
</organism>
<sequence length="112" mass="12589">MSLPSSRVSVVSKENIDRCRHNYPMCFAVETISVHGYDFKSNETKHRKFTPKHSQNDPASILLVSGTVVSRNLPRRSTILALNDSQMSEALVHITYDSPLVKEKCLGAFLKL</sequence>
<keyword evidence="2" id="KW-1185">Reference proteome</keyword>
<protein>
    <submittedName>
        <fullName evidence="1">Uncharacterized protein</fullName>
    </submittedName>
</protein>
<gene>
    <name evidence="1" type="ORF">BaRGS_00022101</name>
</gene>
<dbReference type="Proteomes" id="UP001519460">
    <property type="component" value="Unassembled WGS sequence"/>
</dbReference>